<dbReference type="GO" id="GO:0042254">
    <property type="term" value="P:ribosome biogenesis"/>
    <property type="evidence" value="ECO:0007669"/>
    <property type="project" value="UniProtKB-UniRule"/>
</dbReference>
<evidence type="ECO:0000256" key="1">
    <source>
        <dbReference type="ARBA" id="ARBA00022741"/>
    </source>
</evidence>
<protein>
    <recommendedName>
        <fullName evidence="8">OBG-type G domain-containing protein</fullName>
    </recommendedName>
</protein>
<keyword evidence="7" id="KW-1185">Reference proteome</keyword>
<dbReference type="Proteomes" id="UP000237144">
    <property type="component" value="Unassembled WGS sequence"/>
</dbReference>
<dbReference type="SUPFAM" id="SSF52540">
    <property type="entry name" value="P-loop containing nucleoside triphosphate hydrolases"/>
    <property type="match status" value="1"/>
</dbReference>
<dbReference type="OrthoDB" id="347018at2759"/>
<dbReference type="EMBL" id="PJQD01000072">
    <property type="protein sequence ID" value="POY71798.1"/>
    <property type="molecule type" value="Genomic_DNA"/>
</dbReference>
<organism evidence="6 7">
    <name type="scientific">Rhodotorula taiwanensis</name>
    <dbReference type="NCBI Taxonomy" id="741276"/>
    <lineage>
        <taxon>Eukaryota</taxon>
        <taxon>Fungi</taxon>
        <taxon>Dikarya</taxon>
        <taxon>Basidiomycota</taxon>
        <taxon>Pucciniomycotina</taxon>
        <taxon>Microbotryomycetes</taxon>
        <taxon>Sporidiobolales</taxon>
        <taxon>Sporidiobolaceae</taxon>
        <taxon>Rhodotorula</taxon>
    </lineage>
</organism>
<dbReference type="SUPFAM" id="SSF82051">
    <property type="entry name" value="Obg GTP-binding protein N-terminal domain"/>
    <property type="match status" value="1"/>
</dbReference>
<evidence type="ECO:0000313" key="6">
    <source>
        <dbReference type="EMBL" id="POY71798.1"/>
    </source>
</evidence>
<name>A0A2S5B4U4_9BASI</name>
<evidence type="ECO:0000256" key="3">
    <source>
        <dbReference type="SAM" id="MobiDB-lite"/>
    </source>
</evidence>
<dbReference type="Pfam" id="PF01018">
    <property type="entry name" value="GTP1_OBG"/>
    <property type="match status" value="2"/>
</dbReference>
<evidence type="ECO:0000256" key="2">
    <source>
        <dbReference type="ARBA" id="ARBA00023134"/>
    </source>
</evidence>
<keyword evidence="1" id="KW-0547">Nucleotide-binding</keyword>
<sequence length="669" mass="72837">MLIPPWQSCTTQWLRYTRPVSRPLAAYATSAAAASSVAPSPLDGPDATAQAPHQLADTPKAKAKADWKRRAEGSNFIDQLNLTVVSGRGGAGGVAFHREKFVAKGPPSGGPGGAGGSVYVVATPTVSNLSHLPRTIRGGAGMPGGGSWLAGRRGEDVVVRVPVGTIVREVRDFAKSEEELERDDEERQDLEWAYEANQIRLAEADKRDARWTAWKKRRDQAGRFGGDASEVERFEELDEAPIDEHKIVALKRMRKALFVMYPLAELEGHPHFLRTEHQLLSQLLKREIEMPGTKNRGKERRRRRDGDMIEEDPPLHLDLSKPTPLDAPILLARGGQPGLGNPSFLTHEDRSPKYATRGGGGESMRLELEVKSIGEVGLVGLPNAGKSTLLRACTSSTPRIASYAFTTLNPHHGTCILWSDGSFSGPRPASPREATAEISDTPATPEYYSAATPHLSRAERRAQLGSASSPASERSEVLRFTMTDNPGLVADSALNVGLGHAFLRHIERCSALVYVVDLSASATSEPREAIRSLRKELREYARVKGLDEGALIGRIKGVVANKADLFGPSASDTAERDQEDSAAERLSPEDGRTRLAELLAYVKEIQREEVEAGFRLPEDSIWVVPISAKRRENVAALVKRLADTVKTERARTAEKVAAEEAKLLDAATI</sequence>
<feature type="region of interest" description="Disordered" evidence="3">
    <location>
        <begin position="36"/>
        <end position="64"/>
    </location>
</feature>
<dbReference type="InterPro" id="IPR036726">
    <property type="entry name" value="GTP1_OBG_dom_sf"/>
</dbReference>
<accession>A0A2S5B4U4</accession>
<dbReference type="Gene3D" id="2.70.210.12">
    <property type="entry name" value="GTP1/OBG domain"/>
    <property type="match status" value="2"/>
</dbReference>
<dbReference type="PROSITE" id="PS51710">
    <property type="entry name" value="G_OBG"/>
    <property type="match status" value="1"/>
</dbReference>
<reference evidence="6 7" key="1">
    <citation type="journal article" date="2018" name="Front. Microbiol.">
        <title>Prospects for Fungal Bioremediation of Acidic Radioactive Waste Sites: Characterization and Genome Sequence of Rhodotorula taiwanensis MD1149.</title>
        <authorList>
            <person name="Tkavc R."/>
            <person name="Matrosova V.Y."/>
            <person name="Grichenko O.E."/>
            <person name="Gostincar C."/>
            <person name="Volpe R.P."/>
            <person name="Klimenkova P."/>
            <person name="Gaidamakova E.K."/>
            <person name="Zhou C.E."/>
            <person name="Stewart B.J."/>
            <person name="Lyman M.G."/>
            <person name="Malfatti S.A."/>
            <person name="Rubinfeld B."/>
            <person name="Courtot M."/>
            <person name="Singh J."/>
            <person name="Dalgard C.L."/>
            <person name="Hamilton T."/>
            <person name="Frey K.G."/>
            <person name="Gunde-Cimerman N."/>
            <person name="Dugan L."/>
            <person name="Daly M.J."/>
        </authorList>
    </citation>
    <scope>NUCLEOTIDE SEQUENCE [LARGE SCALE GENOMIC DNA]</scope>
    <source>
        <strain evidence="6 7">MD1149</strain>
    </source>
</reference>
<dbReference type="GO" id="GO:0003924">
    <property type="term" value="F:GTPase activity"/>
    <property type="evidence" value="ECO:0007669"/>
    <property type="project" value="InterPro"/>
</dbReference>
<dbReference type="PANTHER" id="PTHR11702">
    <property type="entry name" value="DEVELOPMENTALLY REGULATED GTP-BINDING PROTEIN-RELATED"/>
    <property type="match status" value="1"/>
</dbReference>
<dbReference type="PROSITE" id="PS51883">
    <property type="entry name" value="OBG"/>
    <property type="match status" value="1"/>
</dbReference>
<feature type="domain" description="Obg" evidence="5">
    <location>
        <begin position="74"/>
        <end position="373"/>
    </location>
</feature>
<dbReference type="AlphaFoldDB" id="A0A2S5B4U4"/>
<evidence type="ECO:0008006" key="8">
    <source>
        <dbReference type="Google" id="ProtNLM"/>
    </source>
</evidence>
<dbReference type="PRINTS" id="PR00326">
    <property type="entry name" value="GTP1OBG"/>
</dbReference>
<dbReference type="PANTHER" id="PTHR11702:SF31">
    <property type="entry name" value="MITOCHONDRIAL RIBOSOME-ASSOCIATED GTPASE 2"/>
    <property type="match status" value="1"/>
</dbReference>
<dbReference type="GO" id="GO:0005525">
    <property type="term" value="F:GTP binding"/>
    <property type="evidence" value="ECO:0007669"/>
    <property type="project" value="UniProtKB-KW"/>
</dbReference>
<evidence type="ECO:0000259" key="4">
    <source>
        <dbReference type="PROSITE" id="PS51710"/>
    </source>
</evidence>
<feature type="region of interest" description="Disordered" evidence="3">
    <location>
        <begin position="290"/>
        <end position="321"/>
    </location>
</feature>
<dbReference type="Gene3D" id="3.40.50.300">
    <property type="entry name" value="P-loop containing nucleotide triphosphate hydrolases"/>
    <property type="match status" value="1"/>
</dbReference>
<proteinExistence type="predicted"/>
<dbReference type="InterPro" id="IPR027417">
    <property type="entry name" value="P-loop_NTPase"/>
</dbReference>
<dbReference type="STRING" id="741276.A0A2S5B4U4"/>
<dbReference type="Pfam" id="PF01926">
    <property type="entry name" value="MMR_HSR1"/>
    <property type="match status" value="1"/>
</dbReference>
<dbReference type="InterPro" id="IPR006073">
    <property type="entry name" value="GTP-bd"/>
</dbReference>
<keyword evidence="2" id="KW-0342">GTP-binding</keyword>
<feature type="domain" description="OBG-type G" evidence="4">
    <location>
        <begin position="374"/>
        <end position="646"/>
    </location>
</feature>
<evidence type="ECO:0000259" key="5">
    <source>
        <dbReference type="PROSITE" id="PS51883"/>
    </source>
</evidence>
<feature type="region of interest" description="Disordered" evidence="3">
    <location>
        <begin position="426"/>
        <end position="448"/>
    </location>
</feature>
<feature type="region of interest" description="Disordered" evidence="3">
    <location>
        <begin position="336"/>
        <end position="360"/>
    </location>
</feature>
<dbReference type="InterPro" id="IPR031167">
    <property type="entry name" value="G_OBG"/>
</dbReference>
<dbReference type="GO" id="GO:0005739">
    <property type="term" value="C:mitochondrion"/>
    <property type="evidence" value="ECO:0007669"/>
    <property type="project" value="TreeGrafter"/>
</dbReference>
<feature type="region of interest" description="Disordered" evidence="3">
    <location>
        <begin position="568"/>
        <end position="588"/>
    </location>
</feature>
<gene>
    <name evidence="6" type="ORF">BMF94_5159</name>
</gene>
<dbReference type="InterPro" id="IPR006169">
    <property type="entry name" value="GTP1_OBG_dom"/>
</dbReference>
<comment type="caution">
    <text evidence="6">The sequence shown here is derived from an EMBL/GenBank/DDBJ whole genome shotgun (WGS) entry which is preliminary data.</text>
</comment>
<evidence type="ECO:0000313" key="7">
    <source>
        <dbReference type="Proteomes" id="UP000237144"/>
    </source>
</evidence>
<dbReference type="InterPro" id="IPR045086">
    <property type="entry name" value="OBG_GTPase"/>
</dbReference>